<dbReference type="EMBL" id="MK072025">
    <property type="protein sequence ID" value="AYV77286.1"/>
    <property type="molecule type" value="Genomic_DNA"/>
</dbReference>
<protein>
    <submittedName>
        <fullName evidence="1">Uncharacterized protein</fullName>
    </submittedName>
</protein>
<gene>
    <name evidence="1" type="ORF">Barrevirus28_4</name>
</gene>
<organism evidence="1">
    <name type="scientific">Barrevirus sp</name>
    <dbReference type="NCBI Taxonomy" id="2487763"/>
    <lineage>
        <taxon>Viruses</taxon>
        <taxon>Varidnaviria</taxon>
        <taxon>Bamfordvirae</taxon>
        <taxon>Nucleocytoviricota</taxon>
        <taxon>Megaviricetes</taxon>
        <taxon>Imitervirales</taxon>
        <taxon>Mimiviridae</taxon>
        <taxon>Klosneuvirinae</taxon>
    </lineage>
</organism>
<proteinExistence type="predicted"/>
<evidence type="ECO:0000313" key="1">
    <source>
        <dbReference type="EMBL" id="AYV77286.1"/>
    </source>
</evidence>
<accession>A0A3G4ZQV7</accession>
<name>A0A3G4ZQV7_9VIRU</name>
<reference evidence="1" key="1">
    <citation type="submission" date="2018-10" db="EMBL/GenBank/DDBJ databases">
        <title>Hidden diversity of soil giant viruses.</title>
        <authorList>
            <person name="Schulz F."/>
            <person name="Alteio L."/>
            <person name="Goudeau D."/>
            <person name="Ryan E.M."/>
            <person name="Malmstrom R.R."/>
            <person name="Blanchard J."/>
            <person name="Woyke T."/>
        </authorList>
    </citation>
    <scope>NUCLEOTIDE SEQUENCE</scope>
    <source>
        <strain evidence="1">BAV1</strain>
    </source>
</reference>
<sequence>MSIIANSQNTNLSKISDGFINTFNDLPLKDGFISYGDVQELLGYTNKCTVINILNKKIYRFVNGVDFKIEKN</sequence>